<evidence type="ECO:0000256" key="5">
    <source>
        <dbReference type="ARBA" id="ARBA00022989"/>
    </source>
</evidence>
<feature type="domain" description="Mechanosensitive ion channel MscS C-terminal" evidence="9">
    <location>
        <begin position="192"/>
        <end position="277"/>
    </location>
</feature>
<evidence type="ECO:0000256" key="1">
    <source>
        <dbReference type="ARBA" id="ARBA00004651"/>
    </source>
</evidence>
<dbReference type="OrthoDB" id="9809206at2"/>
<feature type="transmembrane region" description="Helical" evidence="7">
    <location>
        <begin position="74"/>
        <end position="93"/>
    </location>
</feature>
<evidence type="ECO:0000259" key="10">
    <source>
        <dbReference type="Pfam" id="PF21088"/>
    </source>
</evidence>
<keyword evidence="3" id="KW-1003">Cell membrane</keyword>
<dbReference type="InterPro" id="IPR023408">
    <property type="entry name" value="MscS_beta-dom_sf"/>
</dbReference>
<gene>
    <name evidence="11" type="ORF">CEW87_18760</name>
</gene>
<dbReference type="SUPFAM" id="SSF50182">
    <property type="entry name" value="Sm-like ribonucleoproteins"/>
    <property type="match status" value="1"/>
</dbReference>
<dbReference type="Gene3D" id="1.10.287.1260">
    <property type="match status" value="1"/>
</dbReference>
<dbReference type="AlphaFoldDB" id="A0A2U8H911"/>
<dbReference type="InterPro" id="IPR052702">
    <property type="entry name" value="MscS-like_channel"/>
</dbReference>
<feature type="transmembrane region" description="Helical" evidence="7">
    <location>
        <begin position="99"/>
        <end position="128"/>
    </location>
</feature>
<dbReference type="GO" id="GO:0005886">
    <property type="term" value="C:plasma membrane"/>
    <property type="evidence" value="ECO:0007669"/>
    <property type="project" value="UniProtKB-SubCell"/>
</dbReference>
<sequence>MDSQLLTHALELASRTWFRLGETDITLLRVVGLTAILAFFWWFASALERGMRQLAHARAIVRVSESAVFALTRIVRYMVWIIGSLVGLAYLGIDVASLAIVGGAMGVGIGFGLQNIFSNLVSGIIILLEKTLKLGDFVDLQSGVVGKVTEIGLRYTRVTTNDNVDVIVPNSEFINGRVTNWTFDDDLRRIHIPFGVAYGTDKDKVRDAVAAAARKVTGTILLPGREPEAWLVKFGDSSLDFELVVWVNHDLAMSPARTQARYLWEIDSALRAAGIEIPFPQRDLHVRSGTLSVDLQGGPVQS</sequence>
<comment type="subcellular location">
    <subcellularLocation>
        <location evidence="1">Cell membrane</location>
        <topology evidence="1">Multi-pass membrane protein</topology>
    </subcellularLocation>
</comment>
<dbReference type="InterPro" id="IPR011014">
    <property type="entry name" value="MscS_channel_TM-2"/>
</dbReference>
<feature type="domain" description="Mechanosensitive ion channel MscS" evidence="8">
    <location>
        <begin position="115"/>
        <end position="182"/>
    </location>
</feature>
<evidence type="ECO:0000256" key="4">
    <source>
        <dbReference type="ARBA" id="ARBA00022692"/>
    </source>
</evidence>
<name>A0A2U8H911_9RHOO</name>
<dbReference type="PANTHER" id="PTHR30347:SF1">
    <property type="entry name" value="MECHANOSENSITIVE CHANNEL MSCK"/>
    <property type="match status" value="1"/>
</dbReference>
<comment type="similarity">
    <text evidence="2">Belongs to the MscS (TC 1.A.23) family.</text>
</comment>
<organism evidence="11 12">
    <name type="scientific">Parazoarcus communis</name>
    <dbReference type="NCBI Taxonomy" id="41977"/>
    <lineage>
        <taxon>Bacteria</taxon>
        <taxon>Pseudomonadati</taxon>
        <taxon>Pseudomonadota</taxon>
        <taxon>Betaproteobacteria</taxon>
        <taxon>Rhodocyclales</taxon>
        <taxon>Zoogloeaceae</taxon>
        <taxon>Parazoarcus</taxon>
    </lineage>
</organism>
<dbReference type="PANTHER" id="PTHR30347">
    <property type="entry name" value="POTASSIUM CHANNEL RELATED"/>
    <property type="match status" value="1"/>
</dbReference>
<accession>A0A2U8H911</accession>
<dbReference type="InterPro" id="IPR049278">
    <property type="entry name" value="MS_channel_C"/>
</dbReference>
<evidence type="ECO:0000256" key="7">
    <source>
        <dbReference type="SAM" id="Phobius"/>
    </source>
</evidence>
<dbReference type="Gene3D" id="2.30.30.60">
    <property type="match status" value="1"/>
</dbReference>
<evidence type="ECO:0000313" key="12">
    <source>
        <dbReference type="Proteomes" id="UP000244902"/>
    </source>
</evidence>
<dbReference type="Pfam" id="PF21088">
    <property type="entry name" value="MS_channel_1st"/>
    <property type="match status" value="1"/>
</dbReference>
<keyword evidence="5 7" id="KW-1133">Transmembrane helix</keyword>
<evidence type="ECO:0000256" key="3">
    <source>
        <dbReference type="ARBA" id="ARBA00022475"/>
    </source>
</evidence>
<dbReference type="InterPro" id="IPR011066">
    <property type="entry name" value="MscS_channel_C_sf"/>
</dbReference>
<evidence type="ECO:0000256" key="6">
    <source>
        <dbReference type="ARBA" id="ARBA00023136"/>
    </source>
</evidence>
<dbReference type="Pfam" id="PF21082">
    <property type="entry name" value="MS_channel_3rd"/>
    <property type="match status" value="1"/>
</dbReference>
<dbReference type="Pfam" id="PF00924">
    <property type="entry name" value="MS_channel_2nd"/>
    <property type="match status" value="1"/>
</dbReference>
<dbReference type="SUPFAM" id="SSF82689">
    <property type="entry name" value="Mechanosensitive channel protein MscS (YggB), C-terminal domain"/>
    <property type="match status" value="1"/>
</dbReference>
<evidence type="ECO:0000256" key="2">
    <source>
        <dbReference type="ARBA" id="ARBA00008017"/>
    </source>
</evidence>
<feature type="domain" description="Mechanosensitive ion channel transmembrane helices 2/3" evidence="10">
    <location>
        <begin position="74"/>
        <end position="114"/>
    </location>
</feature>
<dbReference type="InterPro" id="IPR006685">
    <property type="entry name" value="MscS_channel_2nd"/>
</dbReference>
<evidence type="ECO:0000259" key="8">
    <source>
        <dbReference type="Pfam" id="PF00924"/>
    </source>
</evidence>
<dbReference type="InterPro" id="IPR049142">
    <property type="entry name" value="MS_channel_1st"/>
</dbReference>
<dbReference type="Gene3D" id="3.30.70.100">
    <property type="match status" value="1"/>
</dbReference>
<protein>
    <submittedName>
        <fullName evidence="11">Potassium transporter KefA</fullName>
    </submittedName>
</protein>
<dbReference type="EMBL" id="CP022188">
    <property type="protein sequence ID" value="AWI81225.1"/>
    <property type="molecule type" value="Genomic_DNA"/>
</dbReference>
<evidence type="ECO:0000313" key="11">
    <source>
        <dbReference type="EMBL" id="AWI81225.1"/>
    </source>
</evidence>
<reference evidence="11 12" key="1">
    <citation type="submission" date="2017-06" db="EMBL/GenBank/DDBJ databases">
        <title>Azoarcus sp. TSNA42 complete genome sequence.</title>
        <authorList>
            <person name="Woo J.-H."/>
            <person name="Kim H.-S."/>
        </authorList>
    </citation>
    <scope>NUCLEOTIDE SEQUENCE [LARGE SCALE GENOMIC DNA]</scope>
    <source>
        <strain evidence="11 12">TSNA42</strain>
    </source>
</reference>
<evidence type="ECO:0000259" key="9">
    <source>
        <dbReference type="Pfam" id="PF21082"/>
    </source>
</evidence>
<dbReference type="SUPFAM" id="SSF82861">
    <property type="entry name" value="Mechanosensitive channel protein MscS (YggB), transmembrane region"/>
    <property type="match status" value="1"/>
</dbReference>
<dbReference type="GO" id="GO:0008381">
    <property type="term" value="F:mechanosensitive monoatomic ion channel activity"/>
    <property type="evidence" value="ECO:0007669"/>
    <property type="project" value="UniProtKB-ARBA"/>
</dbReference>
<proteinExistence type="inferred from homology"/>
<keyword evidence="6 7" id="KW-0472">Membrane</keyword>
<dbReference type="RefSeq" id="WP_108975447.1">
    <property type="nucleotide sequence ID" value="NZ_CP022188.1"/>
</dbReference>
<dbReference type="InterPro" id="IPR010920">
    <property type="entry name" value="LSM_dom_sf"/>
</dbReference>
<feature type="transmembrane region" description="Helical" evidence="7">
    <location>
        <begin position="25"/>
        <end position="44"/>
    </location>
</feature>
<keyword evidence="4 7" id="KW-0812">Transmembrane</keyword>
<dbReference type="Proteomes" id="UP000244902">
    <property type="component" value="Chromosome"/>
</dbReference>